<organism evidence="1 2">
    <name type="scientific">Candidatus Acididesulfobacter diazotrophicus</name>
    <dbReference type="NCBI Taxonomy" id="2597226"/>
    <lineage>
        <taxon>Bacteria</taxon>
        <taxon>Deltaproteobacteria</taxon>
        <taxon>Candidatus Acidulodesulfobacterales</taxon>
        <taxon>Candidatus Acididesulfobacter</taxon>
    </lineage>
</organism>
<protein>
    <submittedName>
        <fullName evidence="1">DNA polymerase III subunit</fullName>
    </submittedName>
</protein>
<dbReference type="Proteomes" id="UP000319296">
    <property type="component" value="Unassembled WGS sequence"/>
</dbReference>
<dbReference type="InterPro" id="IPR050238">
    <property type="entry name" value="DNA_Rep/Repair_Clamp_Loader"/>
</dbReference>
<name>A0A519BLH0_9DELT</name>
<comment type="caution">
    <text evidence="1">The sequence shown here is derived from an EMBL/GenBank/DDBJ whole genome shotgun (WGS) entry which is preliminary data.</text>
</comment>
<dbReference type="SUPFAM" id="SSF52540">
    <property type="entry name" value="P-loop containing nucleoside triphosphate hydrolases"/>
    <property type="match status" value="1"/>
</dbReference>
<dbReference type="EMBL" id="SGBB01000015">
    <property type="protein sequence ID" value="RZD18086.1"/>
    <property type="molecule type" value="Genomic_DNA"/>
</dbReference>
<evidence type="ECO:0000313" key="2">
    <source>
        <dbReference type="Proteomes" id="UP000319296"/>
    </source>
</evidence>
<dbReference type="PANTHER" id="PTHR11669">
    <property type="entry name" value="REPLICATION FACTOR C / DNA POLYMERASE III GAMMA-TAU SUBUNIT"/>
    <property type="match status" value="1"/>
</dbReference>
<reference evidence="1 2" key="1">
    <citation type="journal article" date="2019" name="ISME J.">
        <title>Insights into ecological role of a new deltaproteobacterial order Candidatus Acidulodesulfobacterales by metagenomics and metatranscriptomics.</title>
        <authorList>
            <person name="Tan S."/>
            <person name="Liu J."/>
            <person name="Fang Y."/>
            <person name="Hedlund B.P."/>
            <person name="Lian Z.H."/>
            <person name="Huang L.Y."/>
            <person name="Li J.T."/>
            <person name="Huang L.N."/>
            <person name="Li W.J."/>
            <person name="Jiang H.C."/>
            <person name="Dong H.L."/>
            <person name="Shu W.S."/>
        </authorList>
    </citation>
    <scope>NUCLEOTIDE SEQUENCE [LARGE SCALE GENOMIC DNA]</scope>
    <source>
        <strain evidence="1">AP1</strain>
    </source>
</reference>
<dbReference type="GO" id="GO:0006261">
    <property type="term" value="P:DNA-templated DNA replication"/>
    <property type="evidence" value="ECO:0007669"/>
    <property type="project" value="TreeGrafter"/>
</dbReference>
<gene>
    <name evidence="1" type="ORF">EVG15_08020</name>
</gene>
<dbReference type="AlphaFoldDB" id="A0A519BLH0"/>
<dbReference type="PANTHER" id="PTHR11669:SF8">
    <property type="entry name" value="DNA POLYMERASE III SUBUNIT DELTA"/>
    <property type="match status" value="1"/>
</dbReference>
<proteinExistence type="predicted"/>
<dbReference type="Gene3D" id="3.40.50.300">
    <property type="entry name" value="P-loop containing nucleotide triphosphate hydrolases"/>
    <property type="match status" value="1"/>
</dbReference>
<accession>A0A519BLH0</accession>
<sequence>MMELPIIAKYNNIYGIMNNYPYGFSKVSGHKSELTFLNNLILKDRIPSGLIFYGQESIGKKFTAFSFASSVLCLDFNSNKLSNKLVKDADYVNNFNNLSIKDECKGEDCLNINNNNNNNFDDSAYRNLSYPCGECPSCVGILNKTSSNIIYIEHEKGLINIEKINSLTKSLSLLPPNNMHRFVIVDDISRMNVSAMNSILKILEEPPEKTVFILIAANLNNILPTIISRCMVVNFKPIREEILFEYAESCFNESSGYDDNTLRAYAKLARGSISNLANLISGNYIKLRNDIFDIFISESFNKKLPFYNYNMSDKFNNILKNYKENGSKNNKIDNKINSKTKKKNIIQSDSPETFIKNNSLNININNNIYQDNNINTNIIIDEGYIFEVMLLILRDILVYLVTKNVKLIYNIDIYEEIKKISQLDNLDKKKLSEMVEITLNHINNLNYNLNKHISLDRYFSEI</sequence>
<evidence type="ECO:0000313" key="1">
    <source>
        <dbReference type="EMBL" id="RZD18086.1"/>
    </source>
</evidence>
<dbReference type="Pfam" id="PF13177">
    <property type="entry name" value="DNA_pol3_delta2"/>
    <property type="match status" value="1"/>
</dbReference>
<dbReference type="InterPro" id="IPR027417">
    <property type="entry name" value="P-loop_NTPase"/>
</dbReference>